<evidence type="ECO:0000313" key="3">
    <source>
        <dbReference type="Proteomes" id="UP000800200"/>
    </source>
</evidence>
<protein>
    <recommendedName>
        <fullName evidence="4">C2H2-type domain-containing protein</fullName>
    </recommendedName>
</protein>
<evidence type="ECO:0000256" key="1">
    <source>
        <dbReference type="SAM" id="MobiDB-lite"/>
    </source>
</evidence>
<name>A0A6A6D6C3_9PEZI</name>
<organism evidence="2 3">
    <name type="scientific">Zopfia rhizophila CBS 207.26</name>
    <dbReference type="NCBI Taxonomy" id="1314779"/>
    <lineage>
        <taxon>Eukaryota</taxon>
        <taxon>Fungi</taxon>
        <taxon>Dikarya</taxon>
        <taxon>Ascomycota</taxon>
        <taxon>Pezizomycotina</taxon>
        <taxon>Dothideomycetes</taxon>
        <taxon>Dothideomycetes incertae sedis</taxon>
        <taxon>Zopfiaceae</taxon>
        <taxon>Zopfia</taxon>
    </lineage>
</organism>
<keyword evidence="3" id="KW-1185">Reference proteome</keyword>
<gene>
    <name evidence="2" type="ORF">K469DRAFT_756512</name>
</gene>
<accession>A0A6A6D6C3</accession>
<evidence type="ECO:0000313" key="2">
    <source>
        <dbReference type="EMBL" id="KAF2174961.1"/>
    </source>
</evidence>
<dbReference type="AlphaFoldDB" id="A0A6A6D6C3"/>
<sequence length="329" mass="37665">MTDAMTESLESLEEPRWLTRRLRDQTPQLLEKLNRLSDGPIDCPLMEIGEFVLRRFDIIVQFAEDIIASTTIQDYIENMAPRLADLDDGSMTKYLDDKQEVLSSMIEGLRVAVDSCRDSWLKSPRPPPSRDKLYRAMDHIHVGHDVSCNQPSAETGSRVRLRSVLPHRQDPSRRPLTNGLHPKLSLFDNSPESERNEIGYAREYSGGLNCFEGNSDEDEEDEFENDLGIEHLFLSDSELSRRGTGDYKCPLKTNCTKGGVVDGKLKSFKRNSEYRAHRDRHLKPYKCDLTGCSNKKGFGRKDQLDRHKQQAKHKDTHHPVQFFNSSQAS</sequence>
<feature type="region of interest" description="Disordered" evidence="1">
    <location>
        <begin position="298"/>
        <end position="329"/>
    </location>
</feature>
<dbReference type="Proteomes" id="UP000800200">
    <property type="component" value="Unassembled WGS sequence"/>
</dbReference>
<dbReference type="OrthoDB" id="3943341at2759"/>
<evidence type="ECO:0008006" key="4">
    <source>
        <dbReference type="Google" id="ProtNLM"/>
    </source>
</evidence>
<reference evidence="2" key="1">
    <citation type="journal article" date="2020" name="Stud. Mycol.">
        <title>101 Dothideomycetes genomes: a test case for predicting lifestyles and emergence of pathogens.</title>
        <authorList>
            <person name="Haridas S."/>
            <person name="Albert R."/>
            <person name="Binder M."/>
            <person name="Bloem J."/>
            <person name="Labutti K."/>
            <person name="Salamov A."/>
            <person name="Andreopoulos B."/>
            <person name="Baker S."/>
            <person name="Barry K."/>
            <person name="Bills G."/>
            <person name="Bluhm B."/>
            <person name="Cannon C."/>
            <person name="Castanera R."/>
            <person name="Culley D."/>
            <person name="Daum C."/>
            <person name="Ezra D."/>
            <person name="Gonzalez J."/>
            <person name="Henrissat B."/>
            <person name="Kuo A."/>
            <person name="Liang C."/>
            <person name="Lipzen A."/>
            <person name="Lutzoni F."/>
            <person name="Magnuson J."/>
            <person name="Mondo S."/>
            <person name="Nolan M."/>
            <person name="Ohm R."/>
            <person name="Pangilinan J."/>
            <person name="Park H.-J."/>
            <person name="Ramirez L."/>
            <person name="Alfaro M."/>
            <person name="Sun H."/>
            <person name="Tritt A."/>
            <person name="Yoshinaga Y."/>
            <person name="Zwiers L.-H."/>
            <person name="Turgeon B."/>
            <person name="Goodwin S."/>
            <person name="Spatafora J."/>
            <person name="Crous P."/>
            <person name="Grigoriev I."/>
        </authorList>
    </citation>
    <scope>NUCLEOTIDE SEQUENCE</scope>
    <source>
        <strain evidence="2">CBS 207.26</strain>
    </source>
</reference>
<proteinExistence type="predicted"/>
<feature type="compositionally biased region" description="Basic and acidic residues" evidence="1">
    <location>
        <begin position="299"/>
        <end position="308"/>
    </location>
</feature>
<dbReference type="EMBL" id="ML994758">
    <property type="protein sequence ID" value="KAF2174961.1"/>
    <property type="molecule type" value="Genomic_DNA"/>
</dbReference>